<evidence type="ECO:0000259" key="9">
    <source>
        <dbReference type="PROSITE" id="PS51405"/>
    </source>
</evidence>
<comment type="caution">
    <text evidence="10">The sequence shown here is derived from an EMBL/GenBank/DDBJ whole genome shotgun (WGS) entry which is preliminary data.</text>
</comment>
<keyword evidence="3" id="KW-0349">Heme</keyword>
<evidence type="ECO:0000256" key="4">
    <source>
        <dbReference type="ARBA" id="ARBA00022723"/>
    </source>
</evidence>
<dbReference type="PANTHER" id="PTHR33577">
    <property type="entry name" value="STERIGMATOCYSTIN BIOSYNTHESIS PEROXIDASE STCC-RELATED"/>
    <property type="match status" value="1"/>
</dbReference>
<evidence type="ECO:0000256" key="3">
    <source>
        <dbReference type="ARBA" id="ARBA00022617"/>
    </source>
</evidence>
<evidence type="ECO:0000256" key="5">
    <source>
        <dbReference type="ARBA" id="ARBA00023002"/>
    </source>
</evidence>
<keyword evidence="4" id="KW-0479">Metal-binding</keyword>
<evidence type="ECO:0000256" key="8">
    <source>
        <dbReference type="SAM" id="SignalP"/>
    </source>
</evidence>
<dbReference type="InterPro" id="IPR036851">
    <property type="entry name" value="Chloroperoxidase-like_sf"/>
</dbReference>
<dbReference type="PROSITE" id="PS51405">
    <property type="entry name" value="HEME_HALOPEROXIDASE"/>
    <property type="match status" value="1"/>
</dbReference>
<keyword evidence="5" id="KW-0560">Oxidoreductase</keyword>
<reference evidence="10 11" key="1">
    <citation type="submission" date="2024-01" db="EMBL/GenBank/DDBJ databases">
        <title>A draft genome for a cacao thread blight-causing isolate of Paramarasmius palmivorus.</title>
        <authorList>
            <person name="Baruah I.K."/>
            <person name="Bukari Y."/>
            <person name="Amoako-Attah I."/>
            <person name="Meinhardt L.W."/>
            <person name="Bailey B.A."/>
            <person name="Cohen S.P."/>
        </authorList>
    </citation>
    <scope>NUCLEOTIDE SEQUENCE [LARGE SCALE GENOMIC DNA]</scope>
    <source>
        <strain evidence="10 11">GH-12</strain>
    </source>
</reference>
<keyword evidence="8" id="KW-0732">Signal</keyword>
<comment type="similarity">
    <text evidence="7">Belongs to the chloroperoxidase family.</text>
</comment>
<comment type="cofactor">
    <cofactor evidence="1">
        <name>heme b</name>
        <dbReference type="ChEBI" id="CHEBI:60344"/>
    </cofactor>
</comment>
<dbReference type="PANTHER" id="PTHR33577:SF9">
    <property type="entry name" value="PEROXIDASE STCC"/>
    <property type="match status" value="1"/>
</dbReference>
<evidence type="ECO:0000256" key="7">
    <source>
        <dbReference type="ARBA" id="ARBA00025795"/>
    </source>
</evidence>
<name>A0AAW0DKS2_9AGAR</name>
<feature type="chain" id="PRO_5043418290" description="Heme haloperoxidase family profile domain-containing protein" evidence="8">
    <location>
        <begin position="19"/>
        <end position="275"/>
    </location>
</feature>
<keyword evidence="6" id="KW-0408">Iron</keyword>
<evidence type="ECO:0000313" key="10">
    <source>
        <dbReference type="EMBL" id="KAK7051531.1"/>
    </source>
</evidence>
<evidence type="ECO:0000256" key="2">
    <source>
        <dbReference type="ARBA" id="ARBA00022559"/>
    </source>
</evidence>
<feature type="domain" description="Heme haloperoxidase family profile" evidence="9">
    <location>
        <begin position="27"/>
        <end position="244"/>
    </location>
</feature>
<dbReference type="Proteomes" id="UP001383192">
    <property type="component" value="Unassembled WGS sequence"/>
</dbReference>
<keyword evidence="2" id="KW-0575">Peroxidase</keyword>
<evidence type="ECO:0000313" key="11">
    <source>
        <dbReference type="Proteomes" id="UP001383192"/>
    </source>
</evidence>
<feature type="signal peptide" evidence="8">
    <location>
        <begin position="1"/>
        <end position="18"/>
    </location>
</feature>
<dbReference type="Gene3D" id="1.10.489.10">
    <property type="entry name" value="Chloroperoxidase-like"/>
    <property type="match status" value="1"/>
</dbReference>
<dbReference type="InterPro" id="IPR000028">
    <property type="entry name" value="Chloroperoxidase"/>
</dbReference>
<sequence>MQLTNLVFSLSSIAVATASIHGDIDWHEHRFQPPTDGDLRGPCPGLNTLANHGFIPRNGRNMTVETVLKGSLDGFNVPSAVLSLIAKISPFTSNTFDGQFTLDDIKLHNAVEHDASLSRSDYALGSNYIFNATLYNETLANSNPGVDYYNVTSAGLVQKARLADSLTRNPNVRNTIKEVTIRNGESALYLCTMGGCADPTGKAPKKFVDIFFREERLPIEEGWTRPSGDDIVNTLFKLIEDIDRISEWSASPGQYPWIVVAPGAPDDPLKAGRIF</sequence>
<dbReference type="EMBL" id="JAYKXP010000012">
    <property type="protein sequence ID" value="KAK7051531.1"/>
    <property type="molecule type" value="Genomic_DNA"/>
</dbReference>
<dbReference type="AlphaFoldDB" id="A0AAW0DKS2"/>
<keyword evidence="11" id="KW-1185">Reference proteome</keyword>
<evidence type="ECO:0000256" key="1">
    <source>
        <dbReference type="ARBA" id="ARBA00001970"/>
    </source>
</evidence>
<organism evidence="10 11">
    <name type="scientific">Paramarasmius palmivorus</name>
    <dbReference type="NCBI Taxonomy" id="297713"/>
    <lineage>
        <taxon>Eukaryota</taxon>
        <taxon>Fungi</taxon>
        <taxon>Dikarya</taxon>
        <taxon>Basidiomycota</taxon>
        <taxon>Agaricomycotina</taxon>
        <taxon>Agaricomycetes</taxon>
        <taxon>Agaricomycetidae</taxon>
        <taxon>Agaricales</taxon>
        <taxon>Marasmiineae</taxon>
        <taxon>Marasmiaceae</taxon>
        <taxon>Paramarasmius</taxon>
    </lineage>
</organism>
<dbReference type="SUPFAM" id="SSF47571">
    <property type="entry name" value="Cloroperoxidase"/>
    <property type="match status" value="1"/>
</dbReference>
<proteinExistence type="inferred from homology"/>
<accession>A0AAW0DKS2</accession>
<gene>
    <name evidence="10" type="ORF">VNI00_004506</name>
</gene>
<dbReference type="Pfam" id="PF01328">
    <property type="entry name" value="Peroxidase_2"/>
    <property type="match status" value="1"/>
</dbReference>
<protein>
    <recommendedName>
        <fullName evidence="9">Heme haloperoxidase family profile domain-containing protein</fullName>
    </recommendedName>
</protein>
<dbReference type="GO" id="GO:0046872">
    <property type="term" value="F:metal ion binding"/>
    <property type="evidence" value="ECO:0007669"/>
    <property type="project" value="UniProtKB-KW"/>
</dbReference>
<evidence type="ECO:0000256" key="6">
    <source>
        <dbReference type="ARBA" id="ARBA00023004"/>
    </source>
</evidence>
<dbReference type="GO" id="GO:0004601">
    <property type="term" value="F:peroxidase activity"/>
    <property type="evidence" value="ECO:0007669"/>
    <property type="project" value="UniProtKB-KW"/>
</dbReference>